<evidence type="ECO:0000313" key="2">
    <source>
        <dbReference type="Proteomes" id="UP001161247"/>
    </source>
</evidence>
<accession>A0AAV1DGA9</accession>
<dbReference type="Proteomes" id="UP001161247">
    <property type="component" value="Chromosome 5"/>
</dbReference>
<protein>
    <submittedName>
        <fullName evidence="1">OLC1v1005873C3</fullName>
    </submittedName>
</protein>
<proteinExistence type="predicted"/>
<dbReference type="AlphaFoldDB" id="A0AAV1DGA9"/>
<keyword evidence="2" id="KW-1185">Reference proteome</keyword>
<gene>
    <name evidence="1" type="ORF">OLC1_LOCUS15135</name>
</gene>
<dbReference type="EMBL" id="OX459122">
    <property type="protein sequence ID" value="CAI9106668.1"/>
    <property type="molecule type" value="Genomic_DNA"/>
</dbReference>
<evidence type="ECO:0000313" key="1">
    <source>
        <dbReference type="EMBL" id="CAI9106668.1"/>
    </source>
</evidence>
<name>A0AAV1DGA9_OLDCO</name>
<organism evidence="1 2">
    <name type="scientific">Oldenlandia corymbosa var. corymbosa</name>
    <dbReference type="NCBI Taxonomy" id="529605"/>
    <lineage>
        <taxon>Eukaryota</taxon>
        <taxon>Viridiplantae</taxon>
        <taxon>Streptophyta</taxon>
        <taxon>Embryophyta</taxon>
        <taxon>Tracheophyta</taxon>
        <taxon>Spermatophyta</taxon>
        <taxon>Magnoliopsida</taxon>
        <taxon>eudicotyledons</taxon>
        <taxon>Gunneridae</taxon>
        <taxon>Pentapetalae</taxon>
        <taxon>asterids</taxon>
        <taxon>lamiids</taxon>
        <taxon>Gentianales</taxon>
        <taxon>Rubiaceae</taxon>
        <taxon>Rubioideae</taxon>
        <taxon>Spermacoceae</taxon>
        <taxon>Hedyotis-Oldenlandia complex</taxon>
        <taxon>Oldenlandia</taxon>
    </lineage>
</organism>
<sequence>MALRIFTASNSRDVRPIFIPSCSGSKIGGSVKMALKLSRIPYYRMGRVFHDKGIAPMSLCIEVPCPGISEHLKPTTGGIPQLFRLCALGRKHMYYIFGTTPIKTSITRI</sequence>
<reference evidence="1" key="1">
    <citation type="submission" date="2023-03" db="EMBL/GenBank/DDBJ databases">
        <authorList>
            <person name="Julca I."/>
        </authorList>
    </citation>
    <scope>NUCLEOTIDE SEQUENCE</scope>
</reference>